<gene>
    <name evidence="2" type="ORF">V6N12_038842</name>
</gene>
<accession>A0ABR2DYV8</accession>
<sequence>MPVLPSYLPLSLRPQHSARNSVAGPPTLYPFHTTPIIYLFFHFLCLPVAVAWKKREGIGIRKAFNSQPQASESWDFLW</sequence>
<proteinExistence type="predicted"/>
<keyword evidence="3" id="KW-1185">Reference proteome</keyword>
<keyword evidence="1" id="KW-0472">Membrane</keyword>
<evidence type="ECO:0000256" key="1">
    <source>
        <dbReference type="SAM" id="Phobius"/>
    </source>
</evidence>
<name>A0ABR2DYV8_9ROSI</name>
<keyword evidence="1" id="KW-1133">Transmembrane helix</keyword>
<keyword evidence="1" id="KW-0812">Transmembrane</keyword>
<dbReference type="Proteomes" id="UP001472677">
    <property type="component" value="Unassembled WGS sequence"/>
</dbReference>
<reference evidence="2 3" key="1">
    <citation type="journal article" date="2024" name="G3 (Bethesda)">
        <title>Genome assembly of Hibiscus sabdariffa L. provides insights into metabolisms of medicinal natural products.</title>
        <authorList>
            <person name="Kim T."/>
        </authorList>
    </citation>
    <scope>NUCLEOTIDE SEQUENCE [LARGE SCALE GENOMIC DNA]</scope>
    <source>
        <strain evidence="2">TK-2024</strain>
        <tissue evidence="2">Old leaves</tissue>
    </source>
</reference>
<comment type="caution">
    <text evidence="2">The sequence shown here is derived from an EMBL/GenBank/DDBJ whole genome shotgun (WGS) entry which is preliminary data.</text>
</comment>
<dbReference type="EMBL" id="JBBPBM010000020">
    <property type="protein sequence ID" value="KAK8550112.1"/>
    <property type="molecule type" value="Genomic_DNA"/>
</dbReference>
<organism evidence="2 3">
    <name type="scientific">Hibiscus sabdariffa</name>
    <name type="common">roselle</name>
    <dbReference type="NCBI Taxonomy" id="183260"/>
    <lineage>
        <taxon>Eukaryota</taxon>
        <taxon>Viridiplantae</taxon>
        <taxon>Streptophyta</taxon>
        <taxon>Embryophyta</taxon>
        <taxon>Tracheophyta</taxon>
        <taxon>Spermatophyta</taxon>
        <taxon>Magnoliopsida</taxon>
        <taxon>eudicotyledons</taxon>
        <taxon>Gunneridae</taxon>
        <taxon>Pentapetalae</taxon>
        <taxon>rosids</taxon>
        <taxon>malvids</taxon>
        <taxon>Malvales</taxon>
        <taxon>Malvaceae</taxon>
        <taxon>Malvoideae</taxon>
        <taxon>Hibiscus</taxon>
    </lineage>
</organism>
<feature type="transmembrane region" description="Helical" evidence="1">
    <location>
        <begin position="35"/>
        <end position="52"/>
    </location>
</feature>
<protein>
    <submittedName>
        <fullName evidence="2">Uncharacterized protein</fullName>
    </submittedName>
</protein>
<evidence type="ECO:0000313" key="2">
    <source>
        <dbReference type="EMBL" id="KAK8550112.1"/>
    </source>
</evidence>
<evidence type="ECO:0000313" key="3">
    <source>
        <dbReference type="Proteomes" id="UP001472677"/>
    </source>
</evidence>